<gene>
    <name evidence="11" type="ORF">GEV26_02470</name>
</gene>
<dbReference type="PANTHER" id="PTHR43790">
    <property type="entry name" value="CARBOHYDRATE TRANSPORT ATP-BINDING PROTEIN MG119-RELATED"/>
    <property type="match status" value="1"/>
</dbReference>
<dbReference type="CDD" id="cd03216">
    <property type="entry name" value="ABC_Carb_Monos_I"/>
    <property type="match status" value="1"/>
</dbReference>
<feature type="region of interest" description="Disordered" evidence="9">
    <location>
        <begin position="1"/>
        <end position="20"/>
    </location>
</feature>
<evidence type="ECO:0000256" key="6">
    <source>
        <dbReference type="ARBA" id="ARBA00022840"/>
    </source>
</evidence>
<dbReference type="EMBL" id="CP045737">
    <property type="protein sequence ID" value="QGG40324.1"/>
    <property type="molecule type" value="Genomic_DNA"/>
</dbReference>
<keyword evidence="7" id="KW-1278">Translocase</keyword>
<dbReference type="KEGG" id="aef:GEV26_02470"/>
<evidence type="ECO:0000256" key="9">
    <source>
        <dbReference type="SAM" id="MobiDB-lite"/>
    </source>
</evidence>
<dbReference type="InterPro" id="IPR027417">
    <property type="entry name" value="P-loop_NTPase"/>
</dbReference>
<dbReference type="Pfam" id="PF00005">
    <property type="entry name" value="ABC_tran"/>
    <property type="match status" value="2"/>
</dbReference>
<keyword evidence="1" id="KW-0813">Transport</keyword>
<accession>A0A5Q2MB51</accession>
<feature type="domain" description="ABC transporter" evidence="10">
    <location>
        <begin position="277"/>
        <end position="520"/>
    </location>
</feature>
<organism evidence="11 12">
    <name type="scientific">Aeromicrobium yanjiei</name>
    <dbReference type="NCBI Taxonomy" id="2662028"/>
    <lineage>
        <taxon>Bacteria</taxon>
        <taxon>Bacillati</taxon>
        <taxon>Actinomycetota</taxon>
        <taxon>Actinomycetes</taxon>
        <taxon>Propionibacteriales</taxon>
        <taxon>Nocardioidaceae</taxon>
        <taxon>Aeromicrobium</taxon>
    </lineage>
</organism>
<evidence type="ECO:0000256" key="8">
    <source>
        <dbReference type="ARBA" id="ARBA00023136"/>
    </source>
</evidence>
<dbReference type="InterPro" id="IPR003593">
    <property type="entry name" value="AAA+_ATPase"/>
</dbReference>
<evidence type="ECO:0000313" key="12">
    <source>
        <dbReference type="Proteomes" id="UP000392064"/>
    </source>
</evidence>
<proteinExistence type="predicted"/>
<keyword evidence="8" id="KW-0472">Membrane</keyword>
<evidence type="ECO:0000256" key="3">
    <source>
        <dbReference type="ARBA" id="ARBA00022597"/>
    </source>
</evidence>
<dbReference type="PANTHER" id="PTHR43790:SF3">
    <property type="entry name" value="D-ALLOSE IMPORT ATP-BINDING PROTEIN ALSA-RELATED"/>
    <property type="match status" value="1"/>
</dbReference>
<sequence>MRGPQVESNGSQTAGASVTKGRNALSIRGLSKVYPGTRALDRVDLDVRGGEVLGLCGGNGSGKSTLIKILCGVESADAGEVQLGDAVIAADEIKSQAMHELGLRVVHQDLAVFLDLNVGENLMLGAGYPTRIGPSVDWRSVSDRARALIDRFEIEATPRTLLRDLPIATRAQIAIARALQDVDEGGGLIILDEPTASLPVHEARILHAAIRRLAAEGHAVVLVSHRLDEVVALADHATVLRDGRVAANLAGDKLTERELVHAILGGRTEMAQARIKVRPDSPTVLQVDDLSAGPLQGINISVRAGEILGVAGLLGSGRTELLRALYGDLSIDTGTVRINGEAVNFTRKDQAIAHGVVMIPEERATGGIFPTLTVDENMNVSVLRRYWRGLFKQRAMTRDVDQLRDAFKVKASSGSVAISTLSGGNQQKAVLARWLRLDPVVLLLDEPTQGVDVGARADIYANVRRLTDAGSAAIVVASDLEELAQVVDRAVVIQHGVIVAEVTGDDLSAHSLSERLYATDVAVASGR</sequence>
<evidence type="ECO:0000256" key="2">
    <source>
        <dbReference type="ARBA" id="ARBA00022475"/>
    </source>
</evidence>
<dbReference type="SMART" id="SM00382">
    <property type="entry name" value="AAA"/>
    <property type="match status" value="2"/>
</dbReference>
<dbReference type="GO" id="GO:0005524">
    <property type="term" value="F:ATP binding"/>
    <property type="evidence" value="ECO:0007669"/>
    <property type="project" value="UniProtKB-KW"/>
</dbReference>
<name>A0A5Q2MB51_9ACTN</name>
<dbReference type="GO" id="GO:0016887">
    <property type="term" value="F:ATP hydrolysis activity"/>
    <property type="evidence" value="ECO:0007669"/>
    <property type="project" value="InterPro"/>
</dbReference>
<keyword evidence="12" id="KW-1185">Reference proteome</keyword>
<reference evidence="11 12" key="1">
    <citation type="submission" date="2019-11" db="EMBL/GenBank/DDBJ databases">
        <authorList>
            <person name="Li J."/>
        </authorList>
    </citation>
    <scope>NUCLEOTIDE SEQUENCE [LARGE SCALE GENOMIC DNA]</scope>
    <source>
        <strain evidence="11 12">MF47</strain>
    </source>
</reference>
<dbReference type="Proteomes" id="UP000392064">
    <property type="component" value="Chromosome"/>
</dbReference>
<feature type="domain" description="ABC transporter" evidence="10">
    <location>
        <begin position="25"/>
        <end position="267"/>
    </location>
</feature>
<feature type="compositionally biased region" description="Polar residues" evidence="9">
    <location>
        <begin position="1"/>
        <end position="16"/>
    </location>
</feature>
<dbReference type="InterPro" id="IPR017871">
    <property type="entry name" value="ABC_transporter-like_CS"/>
</dbReference>
<evidence type="ECO:0000256" key="4">
    <source>
        <dbReference type="ARBA" id="ARBA00022737"/>
    </source>
</evidence>
<evidence type="ECO:0000313" key="11">
    <source>
        <dbReference type="EMBL" id="QGG40324.1"/>
    </source>
</evidence>
<evidence type="ECO:0000259" key="10">
    <source>
        <dbReference type="PROSITE" id="PS50893"/>
    </source>
</evidence>
<evidence type="ECO:0000256" key="1">
    <source>
        <dbReference type="ARBA" id="ARBA00022448"/>
    </source>
</evidence>
<dbReference type="CDD" id="cd03215">
    <property type="entry name" value="ABC_Carb_Monos_II"/>
    <property type="match status" value="1"/>
</dbReference>
<evidence type="ECO:0000256" key="7">
    <source>
        <dbReference type="ARBA" id="ARBA00022967"/>
    </source>
</evidence>
<keyword evidence="3" id="KW-0762">Sugar transport</keyword>
<dbReference type="InterPro" id="IPR050107">
    <property type="entry name" value="ABC_carbohydrate_import_ATPase"/>
</dbReference>
<protein>
    <submittedName>
        <fullName evidence="11">ATP-binding cassette domain-containing protein</fullName>
    </submittedName>
</protein>
<keyword evidence="4" id="KW-0677">Repeat</keyword>
<dbReference type="PROSITE" id="PS00211">
    <property type="entry name" value="ABC_TRANSPORTER_1"/>
    <property type="match status" value="1"/>
</dbReference>
<dbReference type="Gene3D" id="3.40.50.300">
    <property type="entry name" value="P-loop containing nucleotide triphosphate hydrolases"/>
    <property type="match status" value="2"/>
</dbReference>
<keyword evidence="2" id="KW-1003">Cell membrane</keyword>
<dbReference type="SUPFAM" id="SSF52540">
    <property type="entry name" value="P-loop containing nucleoside triphosphate hydrolases"/>
    <property type="match status" value="2"/>
</dbReference>
<dbReference type="InterPro" id="IPR003439">
    <property type="entry name" value="ABC_transporter-like_ATP-bd"/>
</dbReference>
<dbReference type="PROSITE" id="PS50893">
    <property type="entry name" value="ABC_TRANSPORTER_2"/>
    <property type="match status" value="2"/>
</dbReference>
<keyword evidence="5" id="KW-0547">Nucleotide-binding</keyword>
<evidence type="ECO:0000256" key="5">
    <source>
        <dbReference type="ARBA" id="ARBA00022741"/>
    </source>
</evidence>
<keyword evidence="6 11" id="KW-0067">ATP-binding</keyword>
<dbReference type="AlphaFoldDB" id="A0A5Q2MB51"/>